<dbReference type="Gene3D" id="3.50.30.10">
    <property type="entry name" value="Phosphohistidine domain"/>
    <property type="match status" value="1"/>
</dbReference>
<dbReference type="EMBL" id="BPLQ01015091">
    <property type="protein sequence ID" value="GIY85819.1"/>
    <property type="molecule type" value="Genomic_DNA"/>
</dbReference>
<evidence type="ECO:0000313" key="2">
    <source>
        <dbReference type="EMBL" id="GIY85819.1"/>
    </source>
</evidence>
<sequence>MKAFDHWRKGYRRLGKLMVSEGRLPDAELLYFFPMEELKDLLETRTPGLLSKKIFPTLEKYVFPEIMKGFPEPPGEILITLSTDIDWSPYFPIVSGVVTEIGGLISH</sequence>
<dbReference type="InterPro" id="IPR051549">
    <property type="entry name" value="PEP_Utilizing_Enz"/>
</dbReference>
<accession>A0AAV4WVZ7</accession>
<protein>
    <submittedName>
        <fullName evidence="2">Phosphoenolpyruvate synthase</fullName>
    </submittedName>
</protein>
<name>A0AAV4WVZ7_9ARAC</name>
<organism evidence="2 3">
    <name type="scientific">Caerostris darwini</name>
    <dbReference type="NCBI Taxonomy" id="1538125"/>
    <lineage>
        <taxon>Eukaryota</taxon>
        <taxon>Metazoa</taxon>
        <taxon>Ecdysozoa</taxon>
        <taxon>Arthropoda</taxon>
        <taxon>Chelicerata</taxon>
        <taxon>Arachnida</taxon>
        <taxon>Araneae</taxon>
        <taxon>Araneomorphae</taxon>
        <taxon>Entelegynae</taxon>
        <taxon>Araneoidea</taxon>
        <taxon>Araneidae</taxon>
        <taxon>Caerostris</taxon>
    </lineage>
</organism>
<dbReference type="AlphaFoldDB" id="A0AAV4WVZ7"/>
<dbReference type="GO" id="GO:0016772">
    <property type="term" value="F:transferase activity, transferring phosphorus-containing groups"/>
    <property type="evidence" value="ECO:0007669"/>
    <property type="project" value="InterPro"/>
</dbReference>
<dbReference type="Proteomes" id="UP001054837">
    <property type="component" value="Unassembled WGS sequence"/>
</dbReference>
<feature type="domain" description="PEP-utilising enzyme mobile" evidence="1">
    <location>
        <begin position="73"/>
        <end position="107"/>
    </location>
</feature>
<proteinExistence type="predicted"/>
<gene>
    <name evidence="2" type="primary">ppsA_6</name>
    <name evidence="2" type="ORF">CDAR_430811</name>
</gene>
<dbReference type="SUPFAM" id="SSF52009">
    <property type="entry name" value="Phosphohistidine domain"/>
    <property type="match status" value="1"/>
</dbReference>
<dbReference type="PANTHER" id="PTHR43615:SF1">
    <property type="entry name" value="PPDK_N DOMAIN-CONTAINING PROTEIN"/>
    <property type="match status" value="1"/>
</dbReference>
<keyword evidence="3" id="KW-1185">Reference proteome</keyword>
<feature type="non-terminal residue" evidence="2">
    <location>
        <position position="107"/>
    </location>
</feature>
<reference evidence="2 3" key="1">
    <citation type="submission" date="2021-06" db="EMBL/GenBank/DDBJ databases">
        <title>Caerostris darwini draft genome.</title>
        <authorList>
            <person name="Kono N."/>
            <person name="Arakawa K."/>
        </authorList>
    </citation>
    <scope>NUCLEOTIDE SEQUENCE [LARGE SCALE GENOMIC DNA]</scope>
</reference>
<dbReference type="InterPro" id="IPR036637">
    <property type="entry name" value="Phosphohistidine_dom_sf"/>
</dbReference>
<evidence type="ECO:0000259" key="1">
    <source>
        <dbReference type="Pfam" id="PF00391"/>
    </source>
</evidence>
<evidence type="ECO:0000313" key="3">
    <source>
        <dbReference type="Proteomes" id="UP001054837"/>
    </source>
</evidence>
<comment type="caution">
    <text evidence="2">The sequence shown here is derived from an EMBL/GenBank/DDBJ whole genome shotgun (WGS) entry which is preliminary data.</text>
</comment>
<dbReference type="Pfam" id="PF00391">
    <property type="entry name" value="PEP-utilizers"/>
    <property type="match status" value="1"/>
</dbReference>
<dbReference type="InterPro" id="IPR008279">
    <property type="entry name" value="PEP-util_enz_mobile_dom"/>
</dbReference>
<dbReference type="PANTHER" id="PTHR43615">
    <property type="entry name" value="PHOSPHOENOLPYRUVATE SYNTHASE-RELATED"/>
    <property type="match status" value="1"/>
</dbReference>